<comment type="caution">
    <text evidence="1">The sequence shown here is derived from an EMBL/GenBank/DDBJ whole genome shotgun (WGS) entry which is preliminary data.</text>
</comment>
<sequence length="498" mass="58957">MVAINGREVLYRAVNTLRTHYNRCLAKLFYGKSTSLGRTSSFVHPNLKRPAPKVAPLPSKRTWTQATPNGQVPKGRKQGRVKRKRYNDLAKDNSIVFLPGGFRKAPSKEKQKKSRQHADRGLEDDYEPIDCDPEISDEGQEQYGQSSDRRAADEDQAFVMRELNSLMFDKFRRESQFEAKEVSERVKKQAAERKARLERETKEAERLWKMEQLEKREERERTDRWKDQRLIQLKKEKHIAQTELAREKVERKQSKLQRVFKEQQQRRKDEERWKQLREKDVKLAAEREDNLLRENALLQNNVRAADNAFRRACNERDFVKQEKEEERARRLRAEESLHRWKELMKEYFPGGQQPQQHPGKHQGQQQLSLPSRALSLEAQFELYEKKWEVLRSGVDIDGTKVHLILFSQIPWPVANMTPTDPSEIRPEHIREFLMHPLRVKPDARGKRKNRRLRARDELMKWHSDRFDRVVLSKVRDEDKPAAFEAAGMIARVLTDMLS</sequence>
<gene>
    <name evidence="1" type="ORF">BDM02DRAFT_3187228</name>
</gene>
<protein>
    <submittedName>
        <fullName evidence="1">Uncharacterized protein</fullName>
    </submittedName>
</protein>
<accession>A0ACB6ZFL8</accession>
<proteinExistence type="predicted"/>
<dbReference type="Proteomes" id="UP000886501">
    <property type="component" value="Unassembled WGS sequence"/>
</dbReference>
<keyword evidence="2" id="KW-1185">Reference proteome</keyword>
<reference evidence="1" key="2">
    <citation type="journal article" date="2020" name="Nat. Commun.">
        <title>Large-scale genome sequencing of mycorrhizal fungi provides insights into the early evolution of symbiotic traits.</title>
        <authorList>
            <person name="Miyauchi S."/>
            <person name="Kiss E."/>
            <person name="Kuo A."/>
            <person name="Drula E."/>
            <person name="Kohler A."/>
            <person name="Sanchez-Garcia M."/>
            <person name="Morin E."/>
            <person name="Andreopoulos B."/>
            <person name="Barry K.W."/>
            <person name="Bonito G."/>
            <person name="Buee M."/>
            <person name="Carver A."/>
            <person name="Chen C."/>
            <person name="Cichocki N."/>
            <person name="Clum A."/>
            <person name="Culley D."/>
            <person name="Crous P.W."/>
            <person name="Fauchery L."/>
            <person name="Girlanda M."/>
            <person name="Hayes R.D."/>
            <person name="Keri Z."/>
            <person name="LaButti K."/>
            <person name="Lipzen A."/>
            <person name="Lombard V."/>
            <person name="Magnuson J."/>
            <person name="Maillard F."/>
            <person name="Murat C."/>
            <person name="Nolan M."/>
            <person name="Ohm R.A."/>
            <person name="Pangilinan J."/>
            <person name="Pereira M.F."/>
            <person name="Perotto S."/>
            <person name="Peter M."/>
            <person name="Pfister S."/>
            <person name="Riley R."/>
            <person name="Sitrit Y."/>
            <person name="Stielow J.B."/>
            <person name="Szollosi G."/>
            <person name="Zifcakova L."/>
            <person name="Stursova M."/>
            <person name="Spatafora J.W."/>
            <person name="Tedersoo L."/>
            <person name="Vaario L.M."/>
            <person name="Yamada A."/>
            <person name="Yan M."/>
            <person name="Wang P."/>
            <person name="Xu J."/>
            <person name="Bruns T."/>
            <person name="Baldrian P."/>
            <person name="Vilgalys R."/>
            <person name="Dunand C."/>
            <person name="Henrissat B."/>
            <person name="Grigoriev I.V."/>
            <person name="Hibbett D."/>
            <person name="Nagy L.G."/>
            <person name="Martin F.M."/>
        </authorList>
    </citation>
    <scope>NUCLEOTIDE SEQUENCE</scope>
    <source>
        <strain evidence="1">P2</strain>
    </source>
</reference>
<reference evidence="1" key="1">
    <citation type="submission" date="2019-10" db="EMBL/GenBank/DDBJ databases">
        <authorList>
            <consortium name="DOE Joint Genome Institute"/>
            <person name="Kuo A."/>
            <person name="Miyauchi S."/>
            <person name="Kiss E."/>
            <person name="Drula E."/>
            <person name="Kohler A."/>
            <person name="Sanchez-Garcia M."/>
            <person name="Andreopoulos B."/>
            <person name="Barry K.W."/>
            <person name="Bonito G."/>
            <person name="Buee M."/>
            <person name="Carver A."/>
            <person name="Chen C."/>
            <person name="Cichocki N."/>
            <person name="Clum A."/>
            <person name="Culley D."/>
            <person name="Crous P.W."/>
            <person name="Fauchery L."/>
            <person name="Girlanda M."/>
            <person name="Hayes R."/>
            <person name="Keri Z."/>
            <person name="Labutti K."/>
            <person name="Lipzen A."/>
            <person name="Lombard V."/>
            <person name="Magnuson J."/>
            <person name="Maillard F."/>
            <person name="Morin E."/>
            <person name="Murat C."/>
            <person name="Nolan M."/>
            <person name="Ohm R."/>
            <person name="Pangilinan J."/>
            <person name="Pereira M."/>
            <person name="Perotto S."/>
            <person name="Peter M."/>
            <person name="Riley R."/>
            <person name="Sitrit Y."/>
            <person name="Stielow B."/>
            <person name="Szollosi G."/>
            <person name="Zifcakova L."/>
            <person name="Stursova M."/>
            <person name="Spatafora J.W."/>
            <person name="Tedersoo L."/>
            <person name="Vaario L.-M."/>
            <person name="Yamada A."/>
            <person name="Yan M."/>
            <person name="Wang P."/>
            <person name="Xu J."/>
            <person name="Bruns T."/>
            <person name="Baldrian P."/>
            <person name="Vilgalys R."/>
            <person name="Henrissat B."/>
            <person name="Grigoriev I.V."/>
            <person name="Hibbett D."/>
            <person name="Nagy L.G."/>
            <person name="Martin F.M."/>
        </authorList>
    </citation>
    <scope>NUCLEOTIDE SEQUENCE</scope>
    <source>
        <strain evidence="1">P2</strain>
    </source>
</reference>
<dbReference type="EMBL" id="MU118015">
    <property type="protein sequence ID" value="KAF9648369.1"/>
    <property type="molecule type" value="Genomic_DNA"/>
</dbReference>
<organism evidence="1 2">
    <name type="scientific">Thelephora ganbajun</name>
    <name type="common">Ganba fungus</name>
    <dbReference type="NCBI Taxonomy" id="370292"/>
    <lineage>
        <taxon>Eukaryota</taxon>
        <taxon>Fungi</taxon>
        <taxon>Dikarya</taxon>
        <taxon>Basidiomycota</taxon>
        <taxon>Agaricomycotina</taxon>
        <taxon>Agaricomycetes</taxon>
        <taxon>Thelephorales</taxon>
        <taxon>Thelephoraceae</taxon>
        <taxon>Thelephora</taxon>
    </lineage>
</organism>
<evidence type="ECO:0000313" key="2">
    <source>
        <dbReference type="Proteomes" id="UP000886501"/>
    </source>
</evidence>
<name>A0ACB6ZFL8_THEGA</name>
<evidence type="ECO:0000313" key="1">
    <source>
        <dbReference type="EMBL" id="KAF9648369.1"/>
    </source>
</evidence>